<proteinExistence type="predicted"/>
<keyword evidence="2" id="KW-1185">Reference proteome</keyword>
<evidence type="ECO:0000313" key="1">
    <source>
        <dbReference type="EMBL" id="OMO81883.1"/>
    </source>
</evidence>
<dbReference type="Gramene" id="OMO81883">
    <property type="protein sequence ID" value="OMO81883"/>
    <property type="gene ID" value="CCACVL1_12156"/>
</dbReference>
<dbReference type="EMBL" id="AWWV01010067">
    <property type="protein sequence ID" value="OMO81883.1"/>
    <property type="molecule type" value="Genomic_DNA"/>
</dbReference>
<name>A0A1R3IH44_COCAP</name>
<gene>
    <name evidence="1" type="ORF">CCACVL1_12156</name>
</gene>
<dbReference type="Proteomes" id="UP000188268">
    <property type="component" value="Unassembled WGS sequence"/>
</dbReference>
<dbReference type="AlphaFoldDB" id="A0A1R3IH44"/>
<evidence type="ECO:0000313" key="2">
    <source>
        <dbReference type="Proteomes" id="UP000188268"/>
    </source>
</evidence>
<accession>A0A1R3IH44</accession>
<sequence>MATPAIGRGGLVMVQKQEGFKLKLCMG</sequence>
<comment type="caution">
    <text evidence="1">The sequence shown here is derived from an EMBL/GenBank/DDBJ whole genome shotgun (WGS) entry which is preliminary data.</text>
</comment>
<reference evidence="1 2" key="1">
    <citation type="submission" date="2013-09" db="EMBL/GenBank/DDBJ databases">
        <title>Corchorus capsularis genome sequencing.</title>
        <authorList>
            <person name="Alam M."/>
            <person name="Haque M.S."/>
            <person name="Islam M.S."/>
            <person name="Emdad E.M."/>
            <person name="Islam M.M."/>
            <person name="Ahmed B."/>
            <person name="Halim A."/>
            <person name="Hossen Q.M.M."/>
            <person name="Hossain M.Z."/>
            <person name="Ahmed R."/>
            <person name="Khan M.M."/>
            <person name="Islam R."/>
            <person name="Rashid M.M."/>
            <person name="Khan S.A."/>
            <person name="Rahman M.S."/>
            <person name="Alam M."/>
        </authorList>
    </citation>
    <scope>NUCLEOTIDE SEQUENCE [LARGE SCALE GENOMIC DNA]</scope>
    <source>
        <strain evidence="2">cv. CVL-1</strain>
        <tissue evidence="1">Whole seedling</tissue>
    </source>
</reference>
<protein>
    <submittedName>
        <fullName evidence="1">Uncharacterized protein</fullName>
    </submittedName>
</protein>
<organism evidence="1 2">
    <name type="scientific">Corchorus capsularis</name>
    <name type="common">Jute</name>
    <dbReference type="NCBI Taxonomy" id="210143"/>
    <lineage>
        <taxon>Eukaryota</taxon>
        <taxon>Viridiplantae</taxon>
        <taxon>Streptophyta</taxon>
        <taxon>Embryophyta</taxon>
        <taxon>Tracheophyta</taxon>
        <taxon>Spermatophyta</taxon>
        <taxon>Magnoliopsida</taxon>
        <taxon>eudicotyledons</taxon>
        <taxon>Gunneridae</taxon>
        <taxon>Pentapetalae</taxon>
        <taxon>rosids</taxon>
        <taxon>malvids</taxon>
        <taxon>Malvales</taxon>
        <taxon>Malvaceae</taxon>
        <taxon>Grewioideae</taxon>
        <taxon>Apeibeae</taxon>
        <taxon>Corchorus</taxon>
    </lineage>
</organism>